<evidence type="ECO:0000256" key="4">
    <source>
        <dbReference type="ARBA" id="ARBA00022490"/>
    </source>
</evidence>
<dbReference type="Pfam" id="PF09285">
    <property type="entry name" value="Elong-fact-P_C"/>
    <property type="match status" value="1"/>
</dbReference>
<comment type="similarity">
    <text evidence="3 7 9">Belongs to the elongation factor P family.</text>
</comment>
<dbReference type="CDD" id="cd05794">
    <property type="entry name" value="S1_EF-P_repeat_2"/>
    <property type="match status" value="1"/>
</dbReference>
<evidence type="ECO:0000313" key="15">
    <source>
        <dbReference type="Proteomes" id="UP000671995"/>
    </source>
</evidence>
<dbReference type="FunFam" id="2.40.50.140:FF:000004">
    <property type="entry name" value="Elongation factor P"/>
    <property type="match status" value="1"/>
</dbReference>
<dbReference type="NCBIfam" id="TIGR00038">
    <property type="entry name" value="efp"/>
    <property type="match status" value="1"/>
</dbReference>
<keyword evidence="4 7" id="KW-0963">Cytoplasm</keyword>
<dbReference type="InterPro" id="IPR015365">
    <property type="entry name" value="Elong-fact-P_C"/>
</dbReference>
<keyword evidence="5 7" id="KW-0251">Elongation factor</keyword>
<dbReference type="InterPro" id="IPR012340">
    <property type="entry name" value="NA-bd_OB-fold"/>
</dbReference>
<dbReference type="GO" id="GO:0003746">
    <property type="term" value="F:translation elongation factor activity"/>
    <property type="evidence" value="ECO:0007669"/>
    <property type="project" value="UniProtKB-UniRule"/>
</dbReference>
<evidence type="ECO:0000259" key="11">
    <source>
        <dbReference type="SMART" id="SM01185"/>
    </source>
</evidence>
<evidence type="ECO:0000256" key="7">
    <source>
        <dbReference type="HAMAP-Rule" id="MF_00141"/>
    </source>
</evidence>
<dbReference type="InterPro" id="IPR011768">
    <property type="entry name" value="Transl_elongation_fac_P"/>
</dbReference>
<comment type="pathway">
    <text evidence="2 7">Protein biosynthesis; polypeptide chain elongation.</text>
</comment>
<evidence type="ECO:0000256" key="5">
    <source>
        <dbReference type="ARBA" id="ARBA00022768"/>
    </source>
</evidence>
<dbReference type="EMBL" id="CP054142">
    <property type="protein sequence ID" value="QTQ14403.1"/>
    <property type="molecule type" value="Genomic_DNA"/>
</dbReference>
<dbReference type="InterPro" id="IPR013185">
    <property type="entry name" value="Transl_elong_KOW-like"/>
</dbReference>
<dbReference type="Proteomes" id="UP000671995">
    <property type="component" value="Chromosome"/>
</dbReference>
<keyword evidence="6 7" id="KW-0648">Protein biosynthesis</keyword>
<dbReference type="InterPro" id="IPR014722">
    <property type="entry name" value="Rib_uL2_dom2"/>
</dbReference>
<evidence type="ECO:0000256" key="9">
    <source>
        <dbReference type="RuleBase" id="RU004389"/>
    </source>
</evidence>
<dbReference type="GO" id="GO:0043043">
    <property type="term" value="P:peptide biosynthetic process"/>
    <property type="evidence" value="ECO:0007669"/>
    <property type="project" value="InterPro"/>
</dbReference>
<dbReference type="HAMAP" id="MF_00141">
    <property type="entry name" value="EF_P"/>
    <property type="match status" value="1"/>
</dbReference>
<evidence type="ECO:0000313" key="13">
    <source>
        <dbReference type="EMBL" id="QTQ14403.1"/>
    </source>
</evidence>
<evidence type="ECO:0000259" key="10">
    <source>
        <dbReference type="SMART" id="SM00841"/>
    </source>
</evidence>
<dbReference type="InterPro" id="IPR008991">
    <property type="entry name" value="Translation_prot_SH3-like_sf"/>
</dbReference>
<dbReference type="Pfam" id="PF01132">
    <property type="entry name" value="EFP"/>
    <property type="match status" value="1"/>
</dbReference>
<dbReference type="PANTHER" id="PTHR30053:SF12">
    <property type="entry name" value="ELONGATION FACTOR P (EF-P) FAMILY PROTEIN"/>
    <property type="match status" value="1"/>
</dbReference>
<proteinExistence type="inferred from homology"/>
<feature type="domain" description="Translation elongation factor P/YeiP central" evidence="11">
    <location>
        <begin position="68"/>
        <end position="122"/>
    </location>
</feature>
<evidence type="ECO:0000256" key="3">
    <source>
        <dbReference type="ARBA" id="ARBA00009479"/>
    </source>
</evidence>
<evidence type="ECO:0000256" key="8">
    <source>
        <dbReference type="NCBIfam" id="TIGR00038"/>
    </source>
</evidence>
<evidence type="ECO:0000256" key="1">
    <source>
        <dbReference type="ARBA" id="ARBA00004496"/>
    </source>
</evidence>
<reference evidence="12 14" key="2">
    <citation type="journal article" date="2021" name="Microbiol. Resour. Announc.">
        <title>Complete Genome Sequences of Three Human Oral Treponema parvum Isolates.</title>
        <authorList>
            <person name="Zeng H."/>
            <person name="Watt R.M."/>
        </authorList>
    </citation>
    <scope>NUCLEOTIDE SEQUENCE</scope>
    <source>
        <strain evidence="13 14">ATCC 700770</strain>
        <strain evidence="12">ATCC 700773</strain>
    </source>
</reference>
<sequence length="188" mass="21423">MIRGGEINKGTVLLIKNAPYLVVEREFVNPGKGTAFARCKLKNLKDGSVLSQQVFKTPDMVEDATVETINAQFMYSEPENHIFQNTQTFDQISVPVELNPDLKYYLRDDVDYQIVIWEENPIDVKIPQKMVFTVAESENYVKGDTVSGATKPVTTETGLTVRVPLFIKQNEKIMINTETNEYLERINK</sequence>
<dbReference type="Pfam" id="PF08207">
    <property type="entry name" value="EFP_N"/>
    <property type="match status" value="1"/>
</dbReference>
<organism evidence="12 15">
    <name type="scientific">Treponema parvum</name>
    <dbReference type="NCBI Taxonomy" id="138851"/>
    <lineage>
        <taxon>Bacteria</taxon>
        <taxon>Pseudomonadati</taxon>
        <taxon>Spirochaetota</taxon>
        <taxon>Spirochaetia</taxon>
        <taxon>Spirochaetales</taxon>
        <taxon>Treponemataceae</taxon>
        <taxon>Treponema</taxon>
    </lineage>
</organism>
<name>A0A975EZ82_9SPIR</name>
<reference evidence="12" key="1">
    <citation type="submission" date="2020-05" db="EMBL/GenBank/DDBJ databases">
        <authorList>
            <person name="Zeng H."/>
            <person name="Chan Y.K."/>
            <person name="Watt R.M."/>
        </authorList>
    </citation>
    <scope>NUCLEOTIDE SEQUENCE</scope>
    <source>
        <strain evidence="13">ATCC 700770</strain>
        <strain evidence="12">ATCC 700773</strain>
    </source>
</reference>
<gene>
    <name evidence="7 12" type="primary">efp</name>
    <name evidence="12" type="ORF">HRI96_03915</name>
    <name evidence="13" type="ORF">HRQ91_08015</name>
</gene>
<dbReference type="EMBL" id="CP054257">
    <property type="protein sequence ID" value="QTQ11418.1"/>
    <property type="molecule type" value="Genomic_DNA"/>
</dbReference>
<evidence type="ECO:0000256" key="2">
    <source>
        <dbReference type="ARBA" id="ARBA00004815"/>
    </source>
</evidence>
<dbReference type="SUPFAM" id="SSF50104">
    <property type="entry name" value="Translation proteins SH3-like domain"/>
    <property type="match status" value="1"/>
</dbReference>
<keyword evidence="14" id="KW-1185">Reference proteome</keyword>
<evidence type="ECO:0000256" key="6">
    <source>
        <dbReference type="ARBA" id="ARBA00022917"/>
    </source>
</evidence>
<comment type="subcellular location">
    <subcellularLocation>
        <location evidence="1 7">Cytoplasm</location>
    </subcellularLocation>
</comment>
<dbReference type="Gene3D" id="2.30.30.30">
    <property type="match status" value="1"/>
</dbReference>
<dbReference type="Proteomes" id="UP000671908">
    <property type="component" value="Chromosome"/>
</dbReference>
<evidence type="ECO:0000313" key="14">
    <source>
        <dbReference type="Proteomes" id="UP000671908"/>
    </source>
</evidence>
<comment type="function">
    <text evidence="7">Involved in peptide bond synthesis. Stimulates efficient translation and peptide-bond synthesis on native or reconstituted 70S ribosomes in vitro. Probably functions indirectly by altering the affinity of the ribosome for aminoacyl-tRNA, thus increasing their reactivity as acceptors for peptidyl transferase.</text>
</comment>
<dbReference type="FunFam" id="2.30.30.30:FF:000003">
    <property type="entry name" value="Elongation factor P"/>
    <property type="match status" value="1"/>
</dbReference>
<dbReference type="KEGG" id="tpav:HRQ91_08015"/>
<dbReference type="SUPFAM" id="SSF50249">
    <property type="entry name" value="Nucleic acid-binding proteins"/>
    <property type="match status" value="2"/>
</dbReference>
<protein>
    <recommendedName>
        <fullName evidence="7 8">Elongation factor P</fullName>
        <shortName evidence="7">EF-P</shortName>
    </recommendedName>
</protein>
<dbReference type="PANTHER" id="PTHR30053">
    <property type="entry name" value="ELONGATION FACTOR P"/>
    <property type="match status" value="1"/>
</dbReference>
<dbReference type="InterPro" id="IPR020599">
    <property type="entry name" value="Transl_elong_fac_P/YeiP"/>
</dbReference>
<feature type="domain" description="Elongation factor P C-terminal" evidence="10">
    <location>
        <begin position="130"/>
        <end position="185"/>
    </location>
</feature>
<evidence type="ECO:0000313" key="12">
    <source>
        <dbReference type="EMBL" id="QTQ11418.1"/>
    </source>
</evidence>
<dbReference type="GO" id="GO:0005829">
    <property type="term" value="C:cytosol"/>
    <property type="evidence" value="ECO:0007669"/>
    <property type="project" value="UniProtKB-ARBA"/>
</dbReference>
<dbReference type="SMART" id="SM00841">
    <property type="entry name" value="Elong-fact-P_C"/>
    <property type="match status" value="1"/>
</dbReference>
<dbReference type="PIRSF" id="PIRSF005901">
    <property type="entry name" value="EF-P"/>
    <property type="match status" value="1"/>
</dbReference>
<dbReference type="Gene3D" id="2.40.50.140">
    <property type="entry name" value="Nucleic acid-binding proteins"/>
    <property type="match status" value="2"/>
</dbReference>
<dbReference type="SMART" id="SM01185">
    <property type="entry name" value="EFP"/>
    <property type="match status" value="1"/>
</dbReference>
<dbReference type="AlphaFoldDB" id="A0A975EZ82"/>
<dbReference type="InterPro" id="IPR001059">
    <property type="entry name" value="Transl_elong_P/YeiP_cen"/>
</dbReference>
<accession>A0A975EZ82</accession>
<dbReference type="RefSeq" id="WP_210118213.1">
    <property type="nucleotide sequence ID" value="NZ_CP054142.1"/>
</dbReference>
<dbReference type="NCBIfam" id="NF001810">
    <property type="entry name" value="PRK00529.1"/>
    <property type="match status" value="1"/>
</dbReference>